<dbReference type="InterPro" id="IPR013780">
    <property type="entry name" value="Glyco_hydro_b"/>
</dbReference>
<evidence type="ECO:0000256" key="1">
    <source>
        <dbReference type="ARBA" id="ARBA00011738"/>
    </source>
</evidence>
<dbReference type="Pfam" id="PF11896">
    <property type="entry name" value="GlgE_dom_N_S"/>
    <property type="match status" value="1"/>
</dbReference>
<feature type="binding site" evidence="6">
    <location>
        <position position="658"/>
    </location>
    <ligand>
        <name>alpha-maltose 1-phosphate</name>
        <dbReference type="ChEBI" id="CHEBI:63576"/>
    </ligand>
</feature>
<dbReference type="Proteomes" id="UP001259803">
    <property type="component" value="Unassembled WGS sequence"/>
</dbReference>
<comment type="caution">
    <text evidence="8">The sequence shown here is derived from an EMBL/GenBank/DDBJ whole genome shotgun (WGS) entry which is preliminary data.</text>
</comment>
<dbReference type="Gene3D" id="2.60.40.1180">
    <property type="entry name" value="Golgi alpha-mannosidase II"/>
    <property type="match status" value="1"/>
</dbReference>
<dbReference type="EMBL" id="JAVRHS010000003">
    <property type="protein sequence ID" value="MDT0575706.1"/>
    <property type="molecule type" value="Genomic_DNA"/>
</dbReference>
<dbReference type="HAMAP" id="MF_02124">
    <property type="entry name" value="GlgE"/>
    <property type="match status" value="1"/>
</dbReference>
<evidence type="ECO:0000313" key="9">
    <source>
        <dbReference type="Proteomes" id="UP001259803"/>
    </source>
</evidence>
<proteinExistence type="inferred from homology"/>
<dbReference type="EC" id="2.4.99.16" evidence="6"/>
<comment type="subunit">
    <text evidence="1 6">Homodimer.</text>
</comment>
<dbReference type="Pfam" id="PF21702">
    <property type="entry name" value="GLGE_C"/>
    <property type="match status" value="1"/>
</dbReference>
<comment type="similarity">
    <text evidence="6">Belongs to the glycosyl hydrolase 13 family. GlgE subfamily.</text>
</comment>
<feature type="binding site" evidence="6">
    <location>
        <position position="718"/>
    </location>
    <ligand>
        <name>alpha-maltose 1-phosphate</name>
        <dbReference type="ChEBI" id="CHEBI:63576"/>
    </ligand>
</feature>
<dbReference type="Gene3D" id="2.60.40.10">
    <property type="entry name" value="Immunoglobulins"/>
    <property type="match status" value="1"/>
</dbReference>
<reference evidence="8 9" key="1">
    <citation type="submission" date="2023-09" db="EMBL/GenBank/DDBJ databases">
        <authorList>
            <person name="Rey-Velasco X."/>
        </authorList>
    </citation>
    <scope>NUCLEOTIDE SEQUENCE [LARGE SCALE GENOMIC DNA]</scope>
    <source>
        <strain evidence="8 9">F390</strain>
    </source>
</reference>
<evidence type="ECO:0000256" key="5">
    <source>
        <dbReference type="ARBA" id="ARBA00048735"/>
    </source>
</evidence>
<dbReference type="Gene3D" id="3.20.20.80">
    <property type="entry name" value="Glycosidases"/>
    <property type="match status" value="2"/>
</dbReference>
<organism evidence="8 9">
    <name type="scientific">Croceicoccus esteveae</name>
    <dbReference type="NCBI Taxonomy" id="3075597"/>
    <lineage>
        <taxon>Bacteria</taxon>
        <taxon>Pseudomonadati</taxon>
        <taxon>Pseudomonadota</taxon>
        <taxon>Alphaproteobacteria</taxon>
        <taxon>Sphingomonadales</taxon>
        <taxon>Erythrobacteraceae</taxon>
        <taxon>Croceicoccus</taxon>
    </lineage>
</organism>
<dbReference type="InterPro" id="IPR049171">
    <property type="entry name" value="GLGE_C"/>
</dbReference>
<dbReference type="InterPro" id="IPR026585">
    <property type="entry name" value="GlgE"/>
</dbReference>
<dbReference type="SMART" id="SM00642">
    <property type="entry name" value="Aamy"/>
    <property type="match status" value="1"/>
</dbReference>
<feature type="domain" description="Glycosyl hydrolase family 13 catalytic" evidence="7">
    <location>
        <begin position="601"/>
        <end position="956"/>
    </location>
</feature>
<dbReference type="RefSeq" id="WP_311340278.1">
    <property type="nucleotide sequence ID" value="NZ_JAVRHS010000003.1"/>
</dbReference>
<protein>
    <recommendedName>
        <fullName evidence="6">Alpha-1,4-glucan:maltose-1-phosphate maltosyltransferase</fullName>
        <shortName evidence="6">GMPMT</shortName>
        <ecNumber evidence="6">2.4.99.16</ecNumber>
    </recommendedName>
    <alternativeName>
        <fullName evidence="6">(1-&gt;4)-alpha-D-glucan:maltose-1-phosphate alpha-D-maltosyltransferase</fullName>
    </alternativeName>
</protein>
<comment type="catalytic activity">
    <reaction evidence="5 6">
        <text>alpha-maltose 1-phosphate + [(1-&gt;4)-alpha-D-glucosyl](n) = [(1-&gt;4)-alpha-D-glucosyl](n+2) + phosphate</text>
        <dbReference type="Rhea" id="RHEA:42692"/>
        <dbReference type="Rhea" id="RHEA-COMP:9584"/>
        <dbReference type="Rhea" id="RHEA-COMP:10183"/>
        <dbReference type="ChEBI" id="CHEBI:15444"/>
        <dbReference type="ChEBI" id="CHEBI:43474"/>
        <dbReference type="ChEBI" id="CHEBI:63576"/>
        <dbReference type="EC" id="2.4.99.16"/>
    </reaction>
</comment>
<dbReference type="CDD" id="cd11344">
    <property type="entry name" value="AmyAc_GlgE_like"/>
    <property type="match status" value="1"/>
</dbReference>
<evidence type="ECO:0000313" key="8">
    <source>
        <dbReference type="EMBL" id="MDT0575706.1"/>
    </source>
</evidence>
<comment type="function">
    <text evidence="6">Maltosyltransferase that uses maltose 1-phosphate (M1P) as the sugar donor to elongate linear or branched alpha-(1-&gt;4)-glucans. Is involved in a branched alpha-glucan biosynthetic pathway from trehalose, together with TreS, Mak and GlgB.</text>
</comment>
<evidence type="ECO:0000256" key="4">
    <source>
        <dbReference type="ARBA" id="ARBA00023277"/>
    </source>
</evidence>
<feature type="active site" description="Proton donor" evidence="6">
    <location>
        <position position="819"/>
    </location>
</feature>
<feature type="active site" description="Nucleophile" evidence="6">
    <location>
        <position position="790"/>
    </location>
</feature>
<keyword evidence="3 6" id="KW-0808">Transferase</keyword>
<dbReference type="PANTHER" id="PTHR47786:SF2">
    <property type="entry name" value="GLYCOSYL HYDROLASE FAMILY 13 CATALYTIC DOMAIN-CONTAINING PROTEIN"/>
    <property type="match status" value="1"/>
</dbReference>
<dbReference type="InterPro" id="IPR013783">
    <property type="entry name" value="Ig-like_fold"/>
</dbReference>
<keyword evidence="2 6" id="KW-0328">Glycosyltransferase</keyword>
<dbReference type="InterPro" id="IPR006047">
    <property type="entry name" value="GH13_cat_dom"/>
</dbReference>
<dbReference type="SUPFAM" id="SSF51445">
    <property type="entry name" value="(Trans)glycosidases"/>
    <property type="match status" value="1"/>
</dbReference>
<evidence type="ECO:0000256" key="2">
    <source>
        <dbReference type="ARBA" id="ARBA00022676"/>
    </source>
</evidence>
<dbReference type="Gene3D" id="1.20.58.80">
    <property type="entry name" value="Phosphotransferase system, lactose/cellobiose-type IIA subunit"/>
    <property type="match status" value="1"/>
</dbReference>
<keyword evidence="9" id="KW-1185">Reference proteome</keyword>
<dbReference type="InterPro" id="IPR017853">
    <property type="entry name" value="GH"/>
</dbReference>
<evidence type="ECO:0000256" key="6">
    <source>
        <dbReference type="HAMAP-Rule" id="MF_02124"/>
    </source>
</evidence>
<feature type="binding site" evidence="6">
    <location>
        <position position="753"/>
    </location>
    <ligand>
        <name>alpha-maltose 1-phosphate</name>
        <dbReference type="ChEBI" id="CHEBI:63576"/>
    </ligand>
</feature>
<gene>
    <name evidence="6" type="primary">glgE</name>
    <name evidence="8" type="ORF">RM533_05865</name>
</gene>
<sequence>MAFLNCIIAADFRAEAFDDAMLHQAASAGCDSVVAISSRSILNADPAVVETLADRVHRHGLKFLLQGDLQTLPADHPMVAANPEWFVQPGDRQAATAPVDPRRSMPAQHDAADNLVVAHVEDGDDWLPLADELAQTLGVLADVGKIDGFVIAAANLPQERLVAHVLKNLRTGGDALTLIAQIGDAGNGSAAVWSDHCDALARAPAAGILPGSAPGERRGSLPQLYDLSRTALPASGFVAADHEGLLVSAGVILPARALEYSEEIAQAHAVIGEVRKFSGPPQRLSAKTAPVQALMCAERADLRQSQRALLVFMNRSDGEQPVPATGTLSQHIAPFAADSLNKQMQPPLGPKEIRTMIVHRGEPVMRTGVSNHASDAATSNGPEARAFAAPRLVIENVSPTVEGGYAAKCVVGDVVTVDCTIFADGHEQLAAELLWRAADDAQPTRIAMTQLPGDQWEASFVLQRLGRHVFEVEAWLDRFGGFRRDYRKKREAGVAQPVDYQEGCELVREAAARADGASSAELKRWLAALNEAANDVTGSNEAGGKKAGGGEAGGDQTCVDTAALLLDDELASLMARTDDRPHMLRSPAQAVEAERIEARFSSWYELFPRSMGPVPASGEAPRHGTFADVVDHLPRVRAMGFDTLYFPPIHPIGRINRKGPNNTLTPAAGDPGSPYAIGSAEGGHDAIHSELGSFADFDRLVQAAHEHGLEIALDFAIQAAPDHPWLKEHPGWFAWRPDGSMKYAENPPKKYQDIVNVDFYGPDAVPGLWEALRDVILLWVGHGVKVFRVDNPHTKPLPFWEWMIGDVRARRPEVIFLSEAFTRPVMMYRLAKVGFSQSYTYFTWRETKQELIDYITELTTQAPREFYRPHFFVNTPDINPFFLQTGGRAAHRIRAVLAATLSGLWGVYSGFELCDATPLGPGKEEYLDSEKFELRPRDWAAPGNIIADVTTLNRLRRDNAALQTHLNTRFYAANDDHILWYGKPSPDGVEMIMVMVNLDPHQPHGCTFEVPLWEFGLDDNAAIHVEDLVEGHRFDWQGKQQTITLAPDQPYRIWRISAPEGMA</sequence>
<keyword evidence="4 6" id="KW-0119">Carbohydrate metabolism</keyword>
<evidence type="ECO:0000256" key="3">
    <source>
        <dbReference type="ARBA" id="ARBA00022679"/>
    </source>
</evidence>
<dbReference type="InterPro" id="IPR021828">
    <property type="entry name" value="GlgE_dom_N/S"/>
</dbReference>
<feature type="binding site" evidence="6">
    <location>
        <position position="791"/>
    </location>
    <ligand>
        <name>alpha-maltose 1-phosphate</name>
        <dbReference type="ChEBI" id="CHEBI:63576"/>
    </ligand>
</feature>
<dbReference type="PANTHER" id="PTHR47786">
    <property type="entry name" value="ALPHA-1,4-GLUCAN:MALTOSE-1-PHOSPHATE MALTOSYLTRANSFERASE"/>
    <property type="match status" value="1"/>
</dbReference>
<name>A0ABU2ZHP2_9SPHN</name>
<evidence type="ECO:0000259" key="7">
    <source>
        <dbReference type="SMART" id="SM00642"/>
    </source>
</evidence>
<feature type="binding site" evidence="6">
    <location>
        <begin position="931"/>
        <end position="932"/>
    </location>
    <ligand>
        <name>alpha-maltose 1-phosphate</name>
        <dbReference type="ChEBI" id="CHEBI:63576"/>
    </ligand>
</feature>
<accession>A0ABU2ZHP2</accession>
<feature type="site" description="Transition state stabilizer" evidence="6">
    <location>
        <position position="877"/>
    </location>
</feature>